<evidence type="ECO:0000256" key="9">
    <source>
        <dbReference type="ARBA" id="ARBA00048975"/>
    </source>
</evidence>
<evidence type="ECO:0000256" key="4">
    <source>
        <dbReference type="ARBA" id="ARBA00022516"/>
    </source>
</evidence>
<dbReference type="GO" id="GO:0009245">
    <property type="term" value="P:lipid A biosynthetic process"/>
    <property type="evidence" value="ECO:0007669"/>
    <property type="project" value="UniProtKB-UniRule"/>
</dbReference>
<dbReference type="PANTHER" id="PTHR30372">
    <property type="entry name" value="LIPID-A-DISACCHARIDE SYNTHASE"/>
    <property type="match status" value="1"/>
</dbReference>
<evidence type="ECO:0000313" key="12">
    <source>
        <dbReference type="Proteomes" id="UP000824267"/>
    </source>
</evidence>
<evidence type="ECO:0000256" key="3">
    <source>
        <dbReference type="ARBA" id="ARBA00020902"/>
    </source>
</evidence>
<dbReference type="PANTHER" id="PTHR30372:SF4">
    <property type="entry name" value="LIPID-A-DISACCHARIDE SYNTHASE, MITOCHONDRIAL-RELATED"/>
    <property type="match status" value="1"/>
</dbReference>
<evidence type="ECO:0000256" key="6">
    <source>
        <dbReference type="ARBA" id="ARBA00022676"/>
    </source>
</evidence>
<keyword evidence="5" id="KW-0441">Lipid A biosynthesis</keyword>
<sequence length="380" mass="43931">MRYYIIAGEMSGDVHAAFLIKELKRADSSAEFRFWGGDNMIAQTDEKALVKHIKDLAFMGFVEVAANIGTVLKNISLCKKDMLAWSPDAVILIDYPGFNLRMAKFAHRNGLKVFYYISPQVWAWKSGRIKSMKKNIDKLFVILPFEKEFYKRHDMDVEFFGHPLIDEIDEYESQSGFANNLTKNLCAEERPLIALLPGSRKQEVKKIIPLYAEIADKFKQLDFAVAAVNTLDKELYRPMEGKKNVKVIFNRTYQIFDKSWAALVASGTATLETALFDIPQIVCYKTNPLSYWIAKKLAHVKWISLVNIILNKYAIEELLQENFNREKIEEGLRKIVYNEDYRKYVRMVYSELRDKLGNKGASEKIAKRIVAYLNDKQTDI</sequence>
<reference evidence="11" key="2">
    <citation type="submission" date="2021-04" db="EMBL/GenBank/DDBJ databases">
        <authorList>
            <person name="Gilroy R."/>
        </authorList>
    </citation>
    <scope>NUCLEOTIDE SEQUENCE</scope>
    <source>
        <strain evidence="11">Gambia16-930</strain>
    </source>
</reference>
<organism evidence="11 12">
    <name type="scientific">Candidatus Onthomorpha intestinigallinarum</name>
    <dbReference type="NCBI Taxonomy" id="2840880"/>
    <lineage>
        <taxon>Bacteria</taxon>
        <taxon>Pseudomonadati</taxon>
        <taxon>Bacteroidota</taxon>
        <taxon>Bacteroidia</taxon>
        <taxon>Bacteroidales</taxon>
        <taxon>Candidatus Onthomorpha</taxon>
    </lineage>
</organism>
<protein>
    <recommendedName>
        <fullName evidence="3 10">Lipid-A-disaccharide synthase</fullName>
        <ecNumber evidence="2 10">2.4.1.182</ecNumber>
    </recommendedName>
</protein>
<dbReference type="EMBL" id="DXGG01000204">
    <property type="protein sequence ID" value="HIW87911.1"/>
    <property type="molecule type" value="Genomic_DNA"/>
</dbReference>
<dbReference type="NCBIfam" id="TIGR00215">
    <property type="entry name" value="lpxB"/>
    <property type="match status" value="1"/>
</dbReference>
<comment type="catalytic activity">
    <reaction evidence="9">
        <text>a lipid X + a UDP-2-N,3-O-bis[(3R)-3-hydroxyacyl]-alpha-D-glucosamine = a lipid A disaccharide + UDP + H(+)</text>
        <dbReference type="Rhea" id="RHEA:67828"/>
        <dbReference type="ChEBI" id="CHEBI:15378"/>
        <dbReference type="ChEBI" id="CHEBI:58223"/>
        <dbReference type="ChEBI" id="CHEBI:137748"/>
        <dbReference type="ChEBI" id="CHEBI:176338"/>
        <dbReference type="ChEBI" id="CHEBI:176343"/>
        <dbReference type="EC" id="2.4.1.182"/>
    </reaction>
</comment>
<evidence type="ECO:0000256" key="10">
    <source>
        <dbReference type="NCBIfam" id="TIGR00215"/>
    </source>
</evidence>
<evidence type="ECO:0000256" key="8">
    <source>
        <dbReference type="ARBA" id="ARBA00023098"/>
    </source>
</evidence>
<dbReference type="AlphaFoldDB" id="A0A9D1RJU0"/>
<reference evidence="11" key="1">
    <citation type="journal article" date="2021" name="PeerJ">
        <title>Extensive microbial diversity within the chicken gut microbiome revealed by metagenomics and culture.</title>
        <authorList>
            <person name="Gilroy R."/>
            <person name="Ravi A."/>
            <person name="Getino M."/>
            <person name="Pursley I."/>
            <person name="Horton D.L."/>
            <person name="Alikhan N.F."/>
            <person name="Baker D."/>
            <person name="Gharbi K."/>
            <person name="Hall N."/>
            <person name="Watson M."/>
            <person name="Adriaenssens E.M."/>
            <person name="Foster-Nyarko E."/>
            <person name="Jarju S."/>
            <person name="Secka A."/>
            <person name="Antonio M."/>
            <person name="Oren A."/>
            <person name="Chaudhuri R.R."/>
            <person name="La Ragione R."/>
            <person name="Hildebrand F."/>
            <person name="Pallen M.J."/>
        </authorList>
    </citation>
    <scope>NUCLEOTIDE SEQUENCE</scope>
    <source>
        <strain evidence="11">Gambia16-930</strain>
    </source>
</reference>
<keyword evidence="6 11" id="KW-0328">Glycosyltransferase</keyword>
<evidence type="ECO:0000256" key="5">
    <source>
        <dbReference type="ARBA" id="ARBA00022556"/>
    </source>
</evidence>
<dbReference type="InterPro" id="IPR003835">
    <property type="entry name" value="Glyco_trans_19"/>
</dbReference>
<dbReference type="GO" id="GO:0008915">
    <property type="term" value="F:lipid-A-disaccharide synthase activity"/>
    <property type="evidence" value="ECO:0007669"/>
    <property type="project" value="UniProtKB-UniRule"/>
</dbReference>
<accession>A0A9D1RJU0</accession>
<keyword evidence="7 11" id="KW-0808">Transferase</keyword>
<dbReference type="GO" id="GO:0005543">
    <property type="term" value="F:phospholipid binding"/>
    <property type="evidence" value="ECO:0007669"/>
    <property type="project" value="TreeGrafter"/>
</dbReference>
<dbReference type="SUPFAM" id="SSF53756">
    <property type="entry name" value="UDP-Glycosyltransferase/glycogen phosphorylase"/>
    <property type="match status" value="1"/>
</dbReference>
<dbReference type="GO" id="GO:0016020">
    <property type="term" value="C:membrane"/>
    <property type="evidence" value="ECO:0007669"/>
    <property type="project" value="GOC"/>
</dbReference>
<evidence type="ECO:0000256" key="1">
    <source>
        <dbReference type="ARBA" id="ARBA00002056"/>
    </source>
</evidence>
<evidence type="ECO:0000313" key="11">
    <source>
        <dbReference type="EMBL" id="HIW87911.1"/>
    </source>
</evidence>
<comment type="function">
    <text evidence="1">Condensation of UDP-2,3-diacylglucosamine and 2,3-diacylglucosamine-1-phosphate to form lipid A disaccharide, a precursor of lipid A, a phosphorylated glycolipid that anchors the lipopolysaccharide to the outer membrane of the cell.</text>
</comment>
<dbReference type="Pfam" id="PF02684">
    <property type="entry name" value="LpxB"/>
    <property type="match status" value="1"/>
</dbReference>
<keyword evidence="8" id="KW-0443">Lipid metabolism</keyword>
<evidence type="ECO:0000256" key="7">
    <source>
        <dbReference type="ARBA" id="ARBA00022679"/>
    </source>
</evidence>
<dbReference type="Proteomes" id="UP000824267">
    <property type="component" value="Unassembled WGS sequence"/>
</dbReference>
<evidence type="ECO:0000256" key="2">
    <source>
        <dbReference type="ARBA" id="ARBA00012687"/>
    </source>
</evidence>
<name>A0A9D1RJU0_9BACT</name>
<dbReference type="EC" id="2.4.1.182" evidence="2 10"/>
<comment type="caution">
    <text evidence="11">The sequence shown here is derived from an EMBL/GenBank/DDBJ whole genome shotgun (WGS) entry which is preliminary data.</text>
</comment>
<proteinExistence type="predicted"/>
<gene>
    <name evidence="11" type="primary">lpxB</name>
    <name evidence="11" type="ORF">IAC47_06530</name>
</gene>
<keyword evidence="4" id="KW-0444">Lipid biosynthesis</keyword>